<proteinExistence type="predicted"/>
<dbReference type="Proteomes" id="UP000292459">
    <property type="component" value="Unassembled WGS sequence"/>
</dbReference>
<dbReference type="Pfam" id="PF10544">
    <property type="entry name" value="T5orf172"/>
    <property type="match status" value="1"/>
</dbReference>
<dbReference type="SMART" id="SM00974">
    <property type="entry name" value="T5orf172"/>
    <property type="match status" value="1"/>
</dbReference>
<evidence type="ECO:0000313" key="3">
    <source>
        <dbReference type="Proteomes" id="UP000292459"/>
    </source>
</evidence>
<evidence type="ECO:0000313" key="2">
    <source>
        <dbReference type="EMBL" id="RZM76642.1"/>
    </source>
</evidence>
<dbReference type="AlphaFoldDB" id="A0A4Q7E3R8"/>
<evidence type="ECO:0000259" key="1">
    <source>
        <dbReference type="SMART" id="SM00974"/>
    </source>
</evidence>
<dbReference type="InterPro" id="IPR018306">
    <property type="entry name" value="Phage_T5_Orf172_DNA-bd"/>
</dbReference>
<dbReference type="OrthoDB" id="9811665at2"/>
<accession>A0A4Q7E3R8</accession>
<keyword evidence="3" id="KW-1185">Reference proteome</keyword>
<sequence>MKAIPPFRLNRRELNTLTVKMCSPGILYFLTNPSMPGLVKIGYTTGKLGVRLQQLSSTGVPSPFEVVATFYVKDSKRCEAAVHAKLHSYRDNPKREFFSAGVDVLLREAIEEIIPFLDGNFPHSSTAVQSEEFSPDENDIYFMFYLLHDCYQQGTSYSSKELAEHHRDYTPITLDLKLMTLETHGFVKRVNRPCDGIGRWILLPKGVKFMIENDHHDQSLLDT</sequence>
<feature type="domain" description="Bacteriophage T5 Orf172 DNA-binding" evidence="1">
    <location>
        <begin position="33"/>
        <end position="113"/>
    </location>
</feature>
<protein>
    <submittedName>
        <fullName evidence="2">GIY-YIG nuclease family protein</fullName>
    </submittedName>
</protein>
<comment type="caution">
    <text evidence="2">The sequence shown here is derived from an EMBL/GenBank/DDBJ whole genome shotgun (WGS) entry which is preliminary data.</text>
</comment>
<dbReference type="EMBL" id="QVFV01000005">
    <property type="protein sequence ID" value="RZM76642.1"/>
    <property type="molecule type" value="Genomic_DNA"/>
</dbReference>
<reference evidence="2 3" key="1">
    <citation type="submission" date="2018-11" db="EMBL/GenBank/DDBJ databases">
        <title>Whole genome sequencing of an environmental sample.</title>
        <authorList>
            <person name="Sarangi A.N."/>
            <person name="Singh D."/>
            <person name="Tripathy S."/>
        </authorList>
    </citation>
    <scope>NUCLEOTIDE SEQUENCE [LARGE SCALE GENOMIC DNA]</scope>
    <source>
        <strain evidence="2 3">Lakshadweep</strain>
    </source>
</reference>
<organism evidence="2 3">
    <name type="scientific">Leptolyngbya iicbica LK</name>
    <dbReference type="NCBI Taxonomy" id="2294035"/>
    <lineage>
        <taxon>Bacteria</taxon>
        <taxon>Bacillati</taxon>
        <taxon>Cyanobacteriota</taxon>
        <taxon>Cyanophyceae</taxon>
        <taxon>Leptolyngbyales</taxon>
        <taxon>Leptolyngbyaceae</taxon>
        <taxon>Leptolyngbya group</taxon>
        <taxon>Leptolyngbya</taxon>
        <taxon>Leptolyngbya iicbica</taxon>
    </lineage>
</organism>
<name>A0A4Q7E3R8_9CYAN</name>
<gene>
    <name evidence="2" type="ORF">DYY88_18470</name>
</gene>